<evidence type="ECO:0000256" key="1">
    <source>
        <dbReference type="SAM" id="MobiDB-lite"/>
    </source>
</evidence>
<feature type="compositionally biased region" description="Acidic residues" evidence="1">
    <location>
        <begin position="141"/>
        <end position="154"/>
    </location>
</feature>
<sequence length="268" mass="30273">MKKFVWMLSLGAVLAACGQSDTEEESSGSSEVAPIDVEVLMDDEIQVGEAELKTSVTMAGEPVTEVDEIIFEVWQMGEKERSDMIEKEEGENGVYTADYTFEDDGIYHVQPHVTAEGMHSMPVHDLGVGEVSEEEWQALEEKDEEMESEFMDDEDHGHENDHEHDHEHDHSEVLAITLTPKVVEQGDSETLTVNINEEEDALTDAEVTLEIYPKAAEGDDHDWIDAEEENDGNYKVDYTFSEAEPYEVMIHVENEELHEHEAVSIEVE</sequence>
<dbReference type="EMBL" id="PYAV01000005">
    <property type="protein sequence ID" value="PSL47093.1"/>
    <property type="molecule type" value="Genomic_DNA"/>
</dbReference>
<evidence type="ECO:0000313" key="3">
    <source>
        <dbReference type="EMBL" id="PSL47093.1"/>
    </source>
</evidence>
<dbReference type="RefSeq" id="WP_106588406.1">
    <property type="nucleotide sequence ID" value="NZ_PYAV01000005.1"/>
</dbReference>
<dbReference type="AlphaFoldDB" id="A0A2P8HLK2"/>
<evidence type="ECO:0000313" key="4">
    <source>
        <dbReference type="Proteomes" id="UP000242310"/>
    </source>
</evidence>
<keyword evidence="4" id="KW-1185">Reference proteome</keyword>
<name>A0A2P8HLK2_9BACI</name>
<proteinExistence type="predicted"/>
<feature type="compositionally biased region" description="Basic and acidic residues" evidence="1">
    <location>
        <begin position="155"/>
        <end position="166"/>
    </location>
</feature>
<reference evidence="3 4" key="1">
    <citation type="submission" date="2018-03" db="EMBL/GenBank/DDBJ databases">
        <title>Genomic Encyclopedia of Type Strains, Phase III (KMG-III): the genomes of soil and plant-associated and newly described type strains.</title>
        <authorList>
            <person name="Whitman W."/>
        </authorList>
    </citation>
    <scope>NUCLEOTIDE SEQUENCE [LARGE SCALE GENOMIC DNA]</scope>
    <source>
        <strain evidence="3 4">CGMCC 1.07653</strain>
    </source>
</reference>
<evidence type="ECO:0000259" key="2">
    <source>
        <dbReference type="Pfam" id="PF13115"/>
    </source>
</evidence>
<organism evidence="3 4">
    <name type="scientific">Salsuginibacillus halophilus</name>
    <dbReference type="NCBI Taxonomy" id="517424"/>
    <lineage>
        <taxon>Bacteria</taxon>
        <taxon>Bacillati</taxon>
        <taxon>Bacillota</taxon>
        <taxon>Bacilli</taxon>
        <taxon>Bacillales</taxon>
        <taxon>Bacillaceae</taxon>
        <taxon>Salsuginibacillus</taxon>
    </lineage>
</organism>
<dbReference type="Proteomes" id="UP000242310">
    <property type="component" value="Unassembled WGS sequence"/>
</dbReference>
<feature type="region of interest" description="Disordered" evidence="1">
    <location>
        <begin position="141"/>
        <end position="166"/>
    </location>
</feature>
<gene>
    <name evidence="3" type="ORF">B0H94_105249</name>
</gene>
<feature type="domain" description="YtkA-like" evidence="2">
    <location>
        <begin position="32"/>
        <end position="112"/>
    </location>
</feature>
<accession>A0A2P8HLK2</accession>
<dbReference type="InterPro" id="IPR032693">
    <property type="entry name" value="YtkA-like_dom"/>
</dbReference>
<dbReference type="Gene3D" id="2.60.40.10">
    <property type="entry name" value="Immunoglobulins"/>
    <property type="match status" value="1"/>
</dbReference>
<dbReference type="OrthoDB" id="2679563at2"/>
<dbReference type="InterPro" id="IPR013783">
    <property type="entry name" value="Ig-like_fold"/>
</dbReference>
<feature type="domain" description="YtkA-like" evidence="2">
    <location>
        <begin position="171"/>
        <end position="251"/>
    </location>
</feature>
<dbReference type="PROSITE" id="PS51257">
    <property type="entry name" value="PROKAR_LIPOPROTEIN"/>
    <property type="match status" value="1"/>
</dbReference>
<protein>
    <submittedName>
        <fullName evidence="3">YtkA-like protein</fullName>
    </submittedName>
</protein>
<comment type="caution">
    <text evidence="3">The sequence shown here is derived from an EMBL/GenBank/DDBJ whole genome shotgun (WGS) entry which is preliminary data.</text>
</comment>
<dbReference type="Pfam" id="PF13115">
    <property type="entry name" value="YtkA"/>
    <property type="match status" value="2"/>
</dbReference>